<dbReference type="PROSITE" id="PS50234">
    <property type="entry name" value="VWFA"/>
    <property type="match status" value="1"/>
</dbReference>
<accession>A0A7D4THF9</accession>
<organism evidence="3 4">
    <name type="scientific">Microbacterium hominis</name>
    <dbReference type="NCBI Taxonomy" id="162426"/>
    <lineage>
        <taxon>Bacteria</taxon>
        <taxon>Bacillati</taxon>
        <taxon>Actinomycetota</taxon>
        <taxon>Actinomycetes</taxon>
        <taxon>Micrococcales</taxon>
        <taxon>Microbacteriaceae</taxon>
        <taxon>Microbacterium</taxon>
    </lineage>
</organism>
<sequence>MSMNTSAIEERRARRRRRRRTFVLWTSIVAIVVMVGAIGTVGTLVVSALASADEPDATAEQSAADAPEVELIEFPEDEPAATAGTGPCTTVPVLSSFENAGMVDALAAAYNAAPRNVAGTCVTVTADKKKSGVAASLVADGFPTTAADAKPTVWLPDATTWLDVAAAEGATSLRAEGPSAGSSNVVLAMPQPLAAAIGWDEAPPTWAEVFEAAEDEQLWGNLGHPEWGAFKLGKTSPLVATSGEAAMFASFGSSAGDVAALTAAQVADPAVEAEVRAHELATSHYMATPEHFLWHARQAEETGGSAADFLSAVIVDEKSVWDYNRGITSRDGVTRVEAEAPAEQLVPIYPSDGHYAADNPVIRLSGDWIDPVESEAAADFVRFVGTAQGQAAVRTAGYRDLNGQLDAGVAELAHLTETPSTPIAMPDADVVTAVHAAFPDVRKRANVLFLVDVSGSMDEKISATETKLTAAQDAIALALDHFTTGDSVGLAAFAQAADGSLVPGNLAPVADIGSSRDAFLSSLNGLTSMGDTPLYQAVDTFAAQQAAAWTSDRINAIVLLSDGEDDPLNAPTIGEAEMLENLGELHHSTPVLIFTLAYGEDADVPALQAISKATGAHYYDATDPTEVEEVLGDLVTSF</sequence>
<dbReference type="RefSeq" id="WP_172991285.1">
    <property type="nucleotide sequence ID" value="NZ_CP054038.1"/>
</dbReference>
<dbReference type="InterPro" id="IPR002035">
    <property type="entry name" value="VWF_A"/>
</dbReference>
<evidence type="ECO:0000259" key="2">
    <source>
        <dbReference type="PROSITE" id="PS50234"/>
    </source>
</evidence>
<dbReference type="InterPro" id="IPR036465">
    <property type="entry name" value="vWFA_dom_sf"/>
</dbReference>
<dbReference type="GO" id="GO:0005245">
    <property type="term" value="F:voltage-gated calcium channel activity"/>
    <property type="evidence" value="ECO:0007669"/>
    <property type="project" value="TreeGrafter"/>
</dbReference>
<protein>
    <submittedName>
        <fullName evidence="3">Substrate-binding domain-containing protein</fullName>
    </submittedName>
</protein>
<feature type="transmembrane region" description="Helical" evidence="1">
    <location>
        <begin position="21"/>
        <end position="50"/>
    </location>
</feature>
<keyword evidence="1" id="KW-0812">Transmembrane</keyword>
<gene>
    <name evidence="3" type="ORF">HQM25_16820</name>
</gene>
<evidence type="ECO:0000256" key="1">
    <source>
        <dbReference type="SAM" id="Phobius"/>
    </source>
</evidence>
<dbReference type="Gene3D" id="3.40.50.410">
    <property type="entry name" value="von Willebrand factor, type A domain"/>
    <property type="match status" value="1"/>
</dbReference>
<keyword evidence="1" id="KW-0472">Membrane</keyword>
<dbReference type="AlphaFoldDB" id="A0A7D4THF9"/>
<dbReference type="SMART" id="SM00327">
    <property type="entry name" value="VWA"/>
    <property type="match status" value="1"/>
</dbReference>
<dbReference type="GO" id="GO:0005891">
    <property type="term" value="C:voltage-gated calcium channel complex"/>
    <property type="evidence" value="ECO:0007669"/>
    <property type="project" value="TreeGrafter"/>
</dbReference>
<proteinExistence type="predicted"/>
<keyword evidence="1" id="KW-1133">Transmembrane helix</keyword>
<dbReference type="InterPro" id="IPR051173">
    <property type="entry name" value="Ca_channel_alpha-2/delta"/>
</dbReference>
<name>A0A7D4THF9_9MICO</name>
<feature type="domain" description="VWFA" evidence="2">
    <location>
        <begin position="446"/>
        <end position="634"/>
    </location>
</feature>
<dbReference type="Pfam" id="PF13531">
    <property type="entry name" value="SBP_bac_11"/>
    <property type="match status" value="1"/>
</dbReference>
<evidence type="ECO:0000313" key="3">
    <source>
        <dbReference type="EMBL" id="QKJ20860.1"/>
    </source>
</evidence>
<reference evidence="3 4" key="1">
    <citation type="submission" date="2020-05" db="EMBL/GenBank/DDBJ databases">
        <title>Strain PA2F3 complete genome.</title>
        <authorList>
            <person name="Kim Y.-S."/>
            <person name="Kim S.-J."/>
            <person name="Jung H.-k."/>
            <person name="Kim S.-E."/>
            <person name="Kim K.-H."/>
        </authorList>
    </citation>
    <scope>NUCLEOTIDE SEQUENCE [LARGE SCALE GENOMIC DNA]</scope>
    <source>
        <strain evidence="3 4">PA2F3</strain>
    </source>
</reference>
<dbReference type="Pfam" id="PF13519">
    <property type="entry name" value="VWA_2"/>
    <property type="match status" value="1"/>
</dbReference>
<dbReference type="SUPFAM" id="SSF53300">
    <property type="entry name" value="vWA-like"/>
    <property type="match status" value="1"/>
</dbReference>
<dbReference type="PANTHER" id="PTHR10166">
    <property type="entry name" value="VOLTAGE-DEPENDENT CALCIUM CHANNEL SUBUNIT ALPHA-2/DELTA-RELATED"/>
    <property type="match status" value="1"/>
</dbReference>
<dbReference type="EMBL" id="CP054038">
    <property type="protein sequence ID" value="QKJ20860.1"/>
    <property type="molecule type" value="Genomic_DNA"/>
</dbReference>
<dbReference type="PANTHER" id="PTHR10166:SF37">
    <property type="entry name" value="STOLID, ISOFORM H"/>
    <property type="match status" value="1"/>
</dbReference>
<dbReference type="Proteomes" id="UP000502498">
    <property type="component" value="Chromosome"/>
</dbReference>
<evidence type="ECO:0000313" key="4">
    <source>
        <dbReference type="Proteomes" id="UP000502498"/>
    </source>
</evidence>